<feature type="domain" description="G-protein coupled receptors family 2 profile 2" evidence="6">
    <location>
        <begin position="114"/>
        <end position="414"/>
    </location>
</feature>
<dbReference type="PANTHER" id="PTHR23112:SF0">
    <property type="entry name" value="TRANSMEMBRANE PROTEIN 116"/>
    <property type="match status" value="1"/>
</dbReference>
<protein>
    <recommendedName>
        <fullName evidence="6">G-protein coupled receptors family 2 profile 2 domain-containing protein</fullName>
    </recommendedName>
</protein>
<evidence type="ECO:0000256" key="3">
    <source>
        <dbReference type="ARBA" id="ARBA00022989"/>
    </source>
</evidence>
<evidence type="ECO:0000256" key="1">
    <source>
        <dbReference type="ARBA" id="ARBA00004141"/>
    </source>
</evidence>
<name>A0ABN8PXW4_9CNID</name>
<dbReference type="PROSITE" id="PS50261">
    <property type="entry name" value="G_PROTEIN_RECEP_F2_4"/>
    <property type="match status" value="1"/>
</dbReference>
<organism evidence="7 8">
    <name type="scientific">Porites lobata</name>
    <dbReference type="NCBI Taxonomy" id="104759"/>
    <lineage>
        <taxon>Eukaryota</taxon>
        <taxon>Metazoa</taxon>
        <taxon>Cnidaria</taxon>
        <taxon>Anthozoa</taxon>
        <taxon>Hexacorallia</taxon>
        <taxon>Scleractinia</taxon>
        <taxon>Fungiina</taxon>
        <taxon>Poritidae</taxon>
        <taxon>Porites</taxon>
    </lineage>
</organism>
<feature type="transmembrane region" description="Helical" evidence="5">
    <location>
        <begin position="240"/>
        <end position="260"/>
    </location>
</feature>
<dbReference type="InterPro" id="IPR017981">
    <property type="entry name" value="GPCR_2-like_7TM"/>
</dbReference>
<dbReference type="Proteomes" id="UP001159405">
    <property type="component" value="Unassembled WGS sequence"/>
</dbReference>
<reference evidence="7 8" key="1">
    <citation type="submission" date="2022-05" db="EMBL/GenBank/DDBJ databases">
        <authorList>
            <consortium name="Genoscope - CEA"/>
            <person name="William W."/>
        </authorList>
    </citation>
    <scope>NUCLEOTIDE SEQUENCE [LARGE SCALE GENOMIC DNA]</scope>
</reference>
<accession>A0ABN8PXW4</accession>
<feature type="transmembrane region" description="Helical" evidence="5">
    <location>
        <begin position="151"/>
        <end position="171"/>
    </location>
</feature>
<evidence type="ECO:0000256" key="5">
    <source>
        <dbReference type="SAM" id="Phobius"/>
    </source>
</evidence>
<feature type="transmembrane region" description="Helical" evidence="5">
    <location>
        <begin position="393"/>
        <end position="415"/>
    </location>
</feature>
<comment type="caution">
    <text evidence="7">The sequence shown here is derived from an EMBL/GenBank/DDBJ whole genome shotgun (WGS) entry which is preliminary data.</text>
</comment>
<dbReference type="PANTHER" id="PTHR23112">
    <property type="entry name" value="G PROTEIN-COUPLED RECEPTOR 157-RELATED"/>
    <property type="match status" value="1"/>
</dbReference>
<feature type="transmembrane region" description="Helical" evidence="5">
    <location>
        <begin position="331"/>
        <end position="353"/>
    </location>
</feature>
<evidence type="ECO:0000313" key="7">
    <source>
        <dbReference type="EMBL" id="CAH3152568.1"/>
    </source>
</evidence>
<comment type="subcellular location">
    <subcellularLocation>
        <location evidence="1">Membrane</location>
        <topology evidence="1">Multi-pass membrane protein</topology>
    </subcellularLocation>
</comment>
<feature type="transmembrane region" description="Helical" evidence="5">
    <location>
        <begin position="291"/>
        <end position="310"/>
    </location>
</feature>
<evidence type="ECO:0000256" key="4">
    <source>
        <dbReference type="ARBA" id="ARBA00023136"/>
    </source>
</evidence>
<feature type="transmembrane region" description="Helical" evidence="5">
    <location>
        <begin position="120"/>
        <end position="139"/>
    </location>
</feature>
<feature type="transmembrane region" description="Helical" evidence="5">
    <location>
        <begin position="199"/>
        <end position="219"/>
    </location>
</feature>
<keyword evidence="3 5" id="KW-1133">Transmembrane helix</keyword>
<dbReference type="Gene3D" id="1.20.1070.10">
    <property type="entry name" value="Rhodopsin 7-helix transmembrane proteins"/>
    <property type="match status" value="1"/>
</dbReference>
<sequence length="437" mass="49138">MADIKVINGVPKDTREISCTSSGSDAPLMPRERSRLLVTFVVVMGLMFVWGVALLPAIFYANKLPAPPEPHINTSIMPKPMYPCNKPLVYNDKAKMCMPPCPWVFFSPAEDYALEVVDNFAIAVSLLSFVIILATWLRIKQLRLFPHIIPLYIQGLSAAIAFLLAVANGVGREKAFCTSRFLSEAQENPTTFCRAQGILIHYFSIALALWFLVYSINLVQMMYSDSLVSVQGHQYRVKHIVCSLICWLLPCIPVGVVLGSKTTKYDVVNMRSCFPGGTDTGFFTTTFLNEIAQGVGCTCLILVAYKLFMFRTTTSVTGEQSEKRKKKMTTVVKRLVILMCAYALIFCLAYAPICALQQHSKLLDYNIKQYFGCLVFSPPEQCQKAYEKYTFSATFIVSTLSTALFALTTVCFLAFNKQSRKLWIFWWSRLKICCSCD</sequence>
<keyword evidence="2 5" id="KW-0812">Transmembrane</keyword>
<keyword evidence="8" id="KW-1185">Reference proteome</keyword>
<evidence type="ECO:0000313" key="8">
    <source>
        <dbReference type="Proteomes" id="UP001159405"/>
    </source>
</evidence>
<evidence type="ECO:0000256" key="2">
    <source>
        <dbReference type="ARBA" id="ARBA00022692"/>
    </source>
</evidence>
<feature type="transmembrane region" description="Helical" evidence="5">
    <location>
        <begin position="36"/>
        <end position="61"/>
    </location>
</feature>
<proteinExistence type="predicted"/>
<gene>
    <name evidence="7" type="ORF">PLOB_00049143</name>
</gene>
<keyword evidence="4 5" id="KW-0472">Membrane</keyword>
<dbReference type="EMBL" id="CALNXK010000094">
    <property type="protein sequence ID" value="CAH3152568.1"/>
    <property type="molecule type" value="Genomic_DNA"/>
</dbReference>
<evidence type="ECO:0000259" key="6">
    <source>
        <dbReference type="PROSITE" id="PS50261"/>
    </source>
</evidence>